<dbReference type="CDD" id="cd01846">
    <property type="entry name" value="fatty_acyltransferase_like"/>
    <property type="match status" value="1"/>
</dbReference>
<reference evidence="3 4" key="1">
    <citation type="journal article" date="2021" name="Nat. Commun.">
        <title>Genetic determinants of endophytism in the Arabidopsis root mycobiome.</title>
        <authorList>
            <person name="Mesny F."/>
            <person name="Miyauchi S."/>
            <person name="Thiergart T."/>
            <person name="Pickel B."/>
            <person name="Atanasova L."/>
            <person name="Karlsson M."/>
            <person name="Huettel B."/>
            <person name="Barry K.W."/>
            <person name="Haridas S."/>
            <person name="Chen C."/>
            <person name="Bauer D."/>
            <person name="Andreopoulos W."/>
            <person name="Pangilinan J."/>
            <person name="LaButti K."/>
            <person name="Riley R."/>
            <person name="Lipzen A."/>
            <person name="Clum A."/>
            <person name="Drula E."/>
            <person name="Henrissat B."/>
            <person name="Kohler A."/>
            <person name="Grigoriev I.V."/>
            <person name="Martin F.M."/>
            <person name="Hacquard S."/>
        </authorList>
    </citation>
    <scope>NUCLEOTIDE SEQUENCE [LARGE SCALE GENOMIC DNA]</scope>
    <source>
        <strain evidence="3 4">MPI-SDFR-AT-0080</strain>
    </source>
</reference>
<evidence type="ECO:0000313" key="3">
    <source>
        <dbReference type="EMBL" id="KAH7054311.1"/>
    </source>
</evidence>
<feature type="chain" id="PRO_5046733127" evidence="2">
    <location>
        <begin position="25"/>
        <end position="290"/>
    </location>
</feature>
<dbReference type="InterPro" id="IPR051058">
    <property type="entry name" value="GDSL_Est/Lipase"/>
</dbReference>
<gene>
    <name evidence="3" type="ORF">B0J12DRAFT_727076</name>
</gene>
<evidence type="ECO:0000256" key="1">
    <source>
        <dbReference type="ARBA" id="ARBA00022801"/>
    </source>
</evidence>
<keyword evidence="1" id="KW-0378">Hydrolase</keyword>
<dbReference type="PANTHER" id="PTHR45648:SF22">
    <property type="entry name" value="GDSL LIPASE_ACYLHYDROLASE FAMILY PROTEIN (AFU_ORTHOLOGUE AFUA_4G14700)"/>
    <property type="match status" value="1"/>
</dbReference>
<name>A0ABQ8GFA4_9PEZI</name>
<dbReference type="PANTHER" id="PTHR45648">
    <property type="entry name" value="GDSL LIPASE/ACYLHYDROLASE FAMILY PROTEIN (AFU_ORTHOLOGUE AFUA_4G14700)"/>
    <property type="match status" value="1"/>
</dbReference>
<comment type="caution">
    <text evidence="3">The sequence shown here is derived from an EMBL/GenBank/DDBJ whole genome shotgun (WGS) entry which is preliminary data.</text>
</comment>
<dbReference type="Pfam" id="PF00657">
    <property type="entry name" value="Lipase_GDSL"/>
    <property type="match status" value="1"/>
</dbReference>
<protein>
    <submittedName>
        <fullName evidence="3">GDSL-like Lipase/Acylhydrolase</fullName>
    </submittedName>
</protein>
<keyword evidence="2" id="KW-0732">Signal</keyword>
<sequence length="290" mass="30872">MKSFAQALPLAATLFLSSTTPVAAQANDAKYLLVFGDSYSTVGFWPGGDKPSASSPLGNPALPGSTTSGGLNWVGQVTSKLNTSLTLTYDFAVSGATTDKDIVDSYASACVDDQVDQYDQYVNGSVPNTADALVVFWTGINDVGESFWDGVAAPIEKVMDRYFELLERLFDEGLKKFVLFTVPPFDKAPAFTNQDETKLKQLRSDIAAYNAALETRLTAFKAANSGATGQVFNTTPTFNSVISDPSSIGAKDATCQSSDGTCIWTDTYHPAAAVHELLAKAFVKATGDLF</sequence>
<proteinExistence type="predicted"/>
<dbReference type="InterPro" id="IPR036514">
    <property type="entry name" value="SGNH_hydro_sf"/>
</dbReference>
<feature type="signal peptide" evidence="2">
    <location>
        <begin position="1"/>
        <end position="24"/>
    </location>
</feature>
<keyword evidence="4" id="KW-1185">Reference proteome</keyword>
<dbReference type="Proteomes" id="UP000774617">
    <property type="component" value="Unassembled WGS sequence"/>
</dbReference>
<evidence type="ECO:0000256" key="2">
    <source>
        <dbReference type="SAM" id="SignalP"/>
    </source>
</evidence>
<accession>A0ABQ8GFA4</accession>
<dbReference type="EMBL" id="JAGTJR010000009">
    <property type="protein sequence ID" value="KAH7054311.1"/>
    <property type="molecule type" value="Genomic_DNA"/>
</dbReference>
<evidence type="ECO:0000313" key="4">
    <source>
        <dbReference type="Proteomes" id="UP000774617"/>
    </source>
</evidence>
<dbReference type="InterPro" id="IPR001087">
    <property type="entry name" value="GDSL"/>
</dbReference>
<organism evidence="3 4">
    <name type="scientific">Macrophomina phaseolina</name>
    <dbReference type="NCBI Taxonomy" id="35725"/>
    <lineage>
        <taxon>Eukaryota</taxon>
        <taxon>Fungi</taxon>
        <taxon>Dikarya</taxon>
        <taxon>Ascomycota</taxon>
        <taxon>Pezizomycotina</taxon>
        <taxon>Dothideomycetes</taxon>
        <taxon>Dothideomycetes incertae sedis</taxon>
        <taxon>Botryosphaeriales</taxon>
        <taxon>Botryosphaeriaceae</taxon>
        <taxon>Macrophomina</taxon>
    </lineage>
</organism>
<dbReference type="SUPFAM" id="SSF52266">
    <property type="entry name" value="SGNH hydrolase"/>
    <property type="match status" value="1"/>
</dbReference>
<dbReference type="Gene3D" id="3.40.50.1110">
    <property type="entry name" value="SGNH hydrolase"/>
    <property type="match status" value="1"/>
</dbReference>